<name>A0ABU0P7Y5_9MICO</name>
<accession>A0ABU0P7Y5</accession>
<proteinExistence type="predicted"/>
<evidence type="ECO:0000313" key="3">
    <source>
        <dbReference type="Proteomes" id="UP001239085"/>
    </source>
</evidence>
<dbReference type="EC" id="3.5.2.6" evidence="2"/>
<dbReference type="PANTHER" id="PTHR35333">
    <property type="entry name" value="BETA-LACTAMASE"/>
    <property type="match status" value="1"/>
</dbReference>
<gene>
    <name evidence="2" type="ORF">QFZ46_001600</name>
</gene>
<dbReference type="EMBL" id="JAUSXK010000001">
    <property type="protein sequence ID" value="MDQ0643440.1"/>
    <property type="molecule type" value="Genomic_DNA"/>
</dbReference>
<dbReference type="Pfam" id="PF13354">
    <property type="entry name" value="Beta-lactamase2"/>
    <property type="match status" value="1"/>
</dbReference>
<dbReference type="InterPro" id="IPR000871">
    <property type="entry name" value="Beta-lactam_class-A"/>
</dbReference>
<keyword evidence="3" id="KW-1185">Reference proteome</keyword>
<feature type="domain" description="Beta-lactamase class A catalytic" evidence="1">
    <location>
        <begin position="20"/>
        <end position="262"/>
    </location>
</feature>
<dbReference type="InterPro" id="IPR012338">
    <property type="entry name" value="Beta-lactam/transpept-like"/>
</dbReference>
<evidence type="ECO:0000259" key="1">
    <source>
        <dbReference type="Pfam" id="PF13354"/>
    </source>
</evidence>
<dbReference type="SUPFAM" id="SSF56601">
    <property type="entry name" value="beta-lactamase/transpeptidase-like"/>
    <property type="match status" value="1"/>
</dbReference>
<dbReference type="GO" id="GO:0008800">
    <property type="term" value="F:beta-lactamase activity"/>
    <property type="evidence" value="ECO:0007669"/>
    <property type="project" value="UniProtKB-EC"/>
</dbReference>
<dbReference type="Gene3D" id="3.40.710.10">
    <property type="entry name" value="DD-peptidase/beta-lactamase superfamily"/>
    <property type="match status" value="1"/>
</dbReference>
<dbReference type="Proteomes" id="UP001239085">
    <property type="component" value="Unassembled WGS sequence"/>
</dbReference>
<protein>
    <submittedName>
        <fullName evidence="2">Beta-lactamase class A</fullName>
        <ecNumber evidence="2">3.5.2.6</ecNumber>
    </submittedName>
</protein>
<dbReference type="PANTHER" id="PTHR35333:SF3">
    <property type="entry name" value="BETA-LACTAMASE-TYPE TRANSPEPTIDASE FOLD CONTAINING PROTEIN"/>
    <property type="match status" value="1"/>
</dbReference>
<evidence type="ECO:0000313" key="2">
    <source>
        <dbReference type="EMBL" id="MDQ0643440.1"/>
    </source>
</evidence>
<keyword evidence="2" id="KW-0378">Hydrolase</keyword>
<dbReference type="RefSeq" id="WP_307360200.1">
    <property type="nucleotide sequence ID" value="NZ_JAUSXK010000001.1"/>
</dbReference>
<dbReference type="InterPro" id="IPR045155">
    <property type="entry name" value="Beta-lactam_cat"/>
</dbReference>
<comment type="caution">
    <text evidence="2">The sequence shown here is derived from an EMBL/GenBank/DDBJ whole genome shotgun (WGS) entry which is preliminary data.</text>
</comment>
<sequence length="293" mass="31495">MTLRQVVEEIEASTGLRAYVHAQEFDGGEVGVRPDDSVVAASVFKVPVLVEACRQMAAGELDATRMIELAPEDFPVMGSTGIAAFVDPVSISLRDLCLSMMSVSDNRATDVVMDAVGLDRINEMLRGLGLTRTVLEGDCAALFATISDDLGMGTGTEFDLLARGEEALLGARALDAERTNRTTPRETSQLLGRIWTEDGIAPEACAEARRILRLQVWPHRLRSGFPDDEILVSGKTGTLPFVRNEAAVVEYPDGARYAVSVFLRTPSPATVSPRFDRAIGEIAAAAVAELRSA</sequence>
<organism evidence="2 3">
    <name type="scientific">Microbacterium murale</name>
    <dbReference type="NCBI Taxonomy" id="1081040"/>
    <lineage>
        <taxon>Bacteria</taxon>
        <taxon>Bacillati</taxon>
        <taxon>Actinomycetota</taxon>
        <taxon>Actinomycetes</taxon>
        <taxon>Micrococcales</taxon>
        <taxon>Microbacteriaceae</taxon>
        <taxon>Microbacterium</taxon>
    </lineage>
</organism>
<reference evidence="2 3" key="1">
    <citation type="submission" date="2023-07" db="EMBL/GenBank/DDBJ databases">
        <title>Comparative genomics of wheat-associated soil bacteria to identify genetic determinants of phenazine resistance.</title>
        <authorList>
            <person name="Mouncey N."/>
        </authorList>
    </citation>
    <scope>NUCLEOTIDE SEQUENCE [LARGE SCALE GENOMIC DNA]</scope>
    <source>
        <strain evidence="2 3">W2I7</strain>
    </source>
</reference>